<keyword evidence="1" id="KW-0175">Coiled coil</keyword>
<dbReference type="SUPFAM" id="SSF57997">
    <property type="entry name" value="Tropomyosin"/>
    <property type="match status" value="1"/>
</dbReference>
<evidence type="ECO:0000313" key="4">
    <source>
        <dbReference type="Proteomes" id="UP000199561"/>
    </source>
</evidence>
<protein>
    <submittedName>
        <fullName evidence="3">Uncharacterized protein</fullName>
    </submittedName>
</protein>
<dbReference type="Gene3D" id="1.20.5.340">
    <property type="match status" value="1"/>
</dbReference>
<sequence>MRSVLLLLNVILLSSAFAEDILSLQQKTNFAYEQMKQAEREAEAAEYQAKTKQEQLMYFKQRIVETEQELKSAEEELKAANAKKEVTIKRWRALSDTLSQEWRKQEGHR</sequence>
<reference evidence="3 4" key="1">
    <citation type="submission" date="2016-10" db="EMBL/GenBank/DDBJ databases">
        <authorList>
            <person name="de Groot N.N."/>
        </authorList>
    </citation>
    <scope>NUCLEOTIDE SEQUENCE [LARGE SCALE GENOMIC DNA]</scope>
    <source>
        <strain evidence="3 4">Nm146</strain>
    </source>
</reference>
<feature type="coiled-coil region" evidence="1">
    <location>
        <begin position="21"/>
        <end position="90"/>
    </location>
</feature>
<evidence type="ECO:0000256" key="1">
    <source>
        <dbReference type="SAM" id="Coils"/>
    </source>
</evidence>
<dbReference type="EMBL" id="FOUF01000001">
    <property type="protein sequence ID" value="SFL83438.1"/>
    <property type="molecule type" value="Genomic_DNA"/>
</dbReference>
<evidence type="ECO:0000256" key="2">
    <source>
        <dbReference type="SAM" id="SignalP"/>
    </source>
</evidence>
<evidence type="ECO:0000313" key="3">
    <source>
        <dbReference type="EMBL" id="SFL83438.1"/>
    </source>
</evidence>
<keyword evidence="2" id="KW-0732">Signal</keyword>
<gene>
    <name evidence="3" type="ORF">SAMN05421880_10181</name>
</gene>
<dbReference type="Proteomes" id="UP000199561">
    <property type="component" value="Unassembled WGS sequence"/>
</dbReference>
<proteinExistence type="predicted"/>
<accession>A0A1I4KXG0</accession>
<feature type="chain" id="PRO_5011653181" evidence="2">
    <location>
        <begin position="19"/>
        <end position="109"/>
    </location>
</feature>
<name>A0A1I4KXG0_9PROT</name>
<dbReference type="AlphaFoldDB" id="A0A1I4KXG0"/>
<feature type="signal peptide" evidence="2">
    <location>
        <begin position="1"/>
        <end position="18"/>
    </location>
</feature>
<keyword evidence="4" id="KW-1185">Reference proteome</keyword>
<organism evidence="3 4">
    <name type="scientific">Nitrosomonas nitrosa</name>
    <dbReference type="NCBI Taxonomy" id="52442"/>
    <lineage>
        <taxon>Bacteria</taxon>
        <taxon>Pseudomonadati</taxon>
        <taxon>Pseudomonadota</taxon>
        <taxon>Betaproteobacteria</taxon>
        <taxon>Nitrosomonadales</taxon>
        <taxon>Nitrosomonadaceae</taxon>
        <taxon>Nitrosomonas</taxon>
    </lineage>
</organism>